<dbReference type="GO" id="GO:0043495">
    <property type="term" value="F:protein-membrane adaptor activity"/>
    <property type="evidence" value="ECO:0007669"/>
    <property type="project" value="TreeGrafter"/>
</dbReference>
<dbReference type="EMBL" id="CAJNOK010002328">
    <property type="protein sequence ID" value="CAF0855160.1"/>
    <property type="molecule type" value="Genomic_DNA"/>
</dbReference>
<dbReference type="AlphaFoldDB" id="A0A8S2DAT0"/>
<dbReference type="EMBL" id="CAJOBA010002328">
    <property type="protein sequence ID" value="CAF3640288.1"/>
    <property type="molecule type" value="Genomic_DNA"/>
</dbReference>
<evidence type="ECO:0000313" key="3">
    <source>
        <dbReference type="Proteomes" id="UP000677228"/>
    </source>
</evidence>
<name>A0A8S2DAT0_9BILA</name>
<gene>
    <name evidence="1" type="ORF">OVA965_LOCUS7350</name>
    <name evidence="2" type="ORF">TMI583_LOCUS7345</name>
</gene>
<dbReference type="PANTHER" id="PTHR12911">
    <property type="entry name" value="SAD1/UNC-84-LIKE PROTEIN-RELATED"/>
    <property type="match status" value="1"/>
</dbReference>
<evidence type="ECO:0000313" key="2">
    <source>
        <dbReference type="EMBL" id="CAF3640288.1"/>
    </source>
</evidence>
<accession>A0A8S2DAT0</accession>
<organism evidence="1 3">
    <name type="scientific">Didymodactylos carnosus</name>
    <dbReference type="NCBI Taxonomy" id="1234261"/>
    <lineage>
        <taxon>Eukaryota</taxon>
        <taxon>Metazoa</taxon>
        <taxon>Spiralia</taxon>
        <taxon>Gnathifera</taxon>
        <taxon>Rotifera</taxon>
        <taxon>Eurotatoria</taxon>
        <taxon>Bdelloidea</taxon>
        <taxon>Philodinida</taxon>
        <taxon>Philodinidae</taxon>
        <taxon>Didymodactylos</taxon>
    </lineage>
</organism>
<evidence type="ECO:0000313" key="1">
    <source>
        <dbReference type="EMBL" id="CAF0855160.1"/>
    </source>
</evidence>
<comment type="caution">
    <text evidence="1">The sequence shown here is derived from an EMBL/GenBank/DDBJ whole genome shotgun (WGS) entry which is preliminary data.</text>
</comment>
<sequence length="174" mass="20246">MHSVDTVENNHYELQLRQLVRDEIDTYMRKLTTICKSNKIPIQCMMPASSLNSEVNDWLSQHFILRQDYEQDLTRLTERQTLHSSSFLSFFDEKKVSSIVEDALKRYDADKIAMPDYALESVGGSVIMERTSQTYIDRSPVLNIFGIPILRRTVTQNTILKVAFMLHKITDKKL</sequence>
<reference evidence="1" key="1">
    <citation type="submission" date="2021-02" db="EMBL/GenBank/DDBJ databases">
        <authorList>
            <person name="Nowell W R."/>
        </authorList>
    </citation>
    <scope>NUCLEOTIDE SEQUENCE</scope>
</reference>
<dbReference type="Proteomes" id="UP000677228">
    <property type="component" value="Unassembled WGS sequence"/>
</dbReference>
<dbReference type="InterPro" id="IPR045119">
    <property type="entry name" value="SUN1-5"/>
</dbReference>
<dbReference type="Proteomes" id="UP000682733">
    <property type="component" value="Unassembled WGS sequence"/>
</dbReference>
<dbReference type="Gene3D" id="2.60.120.260">
    <property type="entry name" value="Galactose-binding domain-like"/>
    <property type="match status" value="1"/>
</dbReference>
<protein>
    <submittedName>
        <fullName evidence="1">Uncharacterized protein</fullName>
    </submittedName>
</protein>
<dbReference type="PANTHER" id="PTHR12911:SF8">
    <property type="entry name" value="KLAROID PROTEIN-RELATED"/>
    <property type="match status" value="1"/>
</dbReference>
<proteinExistence type="predicted"/>
<dbReference type="GO" id="GO:0034993">
    <property type="term" value="C:meiotic nuclear membrane microtubule tethering complex"/>
    <property type="evidence" value="ECO:0007669"/>
    <property type="project" value="TreeGrafter"/>
</dbReference>